<dbReference type="InterPro" id="IPR039189">
    <property type="entry name" value="Fcp1"/>
</dbReference>
<evidence type="ECO:0000256" key="8">
    <source>
        <dbReference type="ARBA" id="ARBA00048336"/>
    </source>
</evidence>
<keyword evidence="3 9" id="KW-0378">Hydrolase</keyword>
<dbReference type="SUPFAM" id="SSF52113">
    <property type="entry name" value="BRCT domain"/>
    <property type="match status" value="1"/>
</dbReference>
<dbReference type="GO" id="GO:0005634">
    <property type="term" value="C:nucleus"/>
    <property type="evidence" value="ECO:0007669"/>
    <property type="project" value="UniProtKB-SubCell"/>
</dbReference>
<dbReference type="PROSITE" id="PS50969">
    <property type="entry name" value="FCP1"/>
    <property type="match status" value="1"/>
</dbReference>
<feature type="region of interest" description="Disordered" evidence="10">
    <location>
        <begin position="687"/>
        <end position="808"/>
    </location>
</feature>
<feature type="compositionally biased region" description="Basic and acidic residues" evidence="10">
    <location>
        <begin position="638"/>
        <end position="657"/>
    </location>
</feature>
<reference evidence="11" key="1">
    <citation type="submission" date="2020-04" db="EMBL/GenBank/DDBJ databases">
        <authorList>
            <person name="Alioto T."/>
            <person name="Alioto T."/>
            <person name="Gomez Garrido J."/>
        </authorList>
    </citation>
    <scope>NUCLEOTIDE SEQUENCE</scope>
    <source>
        <strain evidence="11">A484AB</strain>
    </source>
</reference>
<proteinExistence type="predicted"/>
<dbReference type="InterPro" id="IPR036420">
    <property type="entry name" value="BRCT_dom_sf"/>
</dbReference>
<comment type="catalytic activity">
    <reaction evidence="8 9">
        <text>O-phospho-L-threonyl-[protein] + H2O = L-threonyl-[protein] + phosphate</text>
        <dbReference type="Rhea" id="RHEA:47004"/>
        <dbReference type="Rhea" id="RHEA-COMP:11060"/>
        <dbReference type="Rhea" id="RHEA-COMP:11605"/>
        <dbReference type="ChEBI" id="CHEBI:15377"/>
        <dbReference type="ChEBI" id="CHEBI:30013"/>
        <dbReference type="ChEBI" id="CHEBI:43474"/>
        <dbReference type="ChEBI" id="CHEBI:61977"/>
        <dbReference type="EC" id="3.1.3.16"/>
    </reaction>
</comment>
<keyword evidence="12" id="KW-1185">Reference proteome</keyword>
<evidence type="ECO:0000256" key="6">
    <source>
        <dbReference type="ARBA" id="ARBA00040602"/>
    </source>
</evidence>
<dbReference type="Proteomes" id="UP001152795">
    <property type="component" value="Unassembled WGS sequence"/>
</dbReference>
<dbReference type="AlphaFoldDB" id="A0A7D9DX79"/>
<feature type="compositionally biased region" description="Basic and acidic residues" evidence="10">
    <location>
        <begin position="325"/>
        <end position="337"/>
    </location>
</feature>
<dbReference type="InterPro" id="IPR023214">
    <property type="entry name" value="HAD_sf"/>
</dbReference>
<feature type="compositionally biased region" description="Polar residues" evidence="10">
    <location>
        <begin position="356"/>
        <end position="379"/>
    </location>
</feature>
<dbReference type="PANTHER" id="PTHR23081">
    <property type="entry name" value="RNA POLYMERASE II CTD PHOSPHATASE"/>
    <property type="match status" value="1"/>
</dbReference>
<dbReference type="InterPro" id="IPR004274">
    <property type="entry name" value="FCP1_dom"/>
</dbReference>
<feature type="compositionally biased region" description="Low complexity" evidence="10">
    <location>
        <begin position="736"/>
        <end position="745"/>
    </location>
</feature>
<evidence type="ECO:0000256" key="5">
    <source>
        <dbReference type="ARBA" id="ARBA00023242"/>
    </source>
</evidence>
<comment type="subcellular location">
    <subcellularLocation>
        <location evidence="1 9">Nucleus</location>
    </subcellularLocation>
</comment>
<dbReference type="SUPFAM" id="SSF56784">
    <property type="entry name" value="HAD-like"/>
    <property type="match status" value="1"/>
</dbReference>
<dbReference type="InterPro" id="IPR001357">
    <property type="entry name" value="BRCT_dom"/>
</dbReference>
<evidence type="ECO:0000313" key="12">
    <source>
        <dbReference type="Proteomes" id="UP001152795"/>
    </source>
</evidence>
<dbReference type="PROSITE" id="PS50172">
    <property type="entry name" value="BRCT"/>
    <property type="match status" value="1"/>
</dbReference>
<feature type="region of interest" description="Disordered" evidence="10">
    <location>
        <begin position="325"/>
        <end position="446"/>
    </location>
</feature>
<dbReference type="CDD" id="cd17729">
    <property type="entry name" value="BRCT_CTDP1"/>
    <property type="match status" value="1"/>
</dbReference>
<dbReference type="Gene3D" id="2.40.50.100">
    <property type="match status" value="1"/>
</dbReference>
<evidence type="ECO:0000256" key="9">
    <source>
        <dbReference type="RuleBase" id="RU366066"/>
    </source>
</evidence>
<evidence type="ECO:0000256" key="1">
    <source>
        <dbReference type="ARBA" id="ARBA00004123"/>
    </source>
</evidence>
<dbReference type="Pfam" id="PF03031">
    <property type="entry name" value="NIF"/>
    <property type="match status" value="1"/>
</dbReference>
<name>A0A7D9DX79_PARCT</name>
<feature type="compositionally biased region" description="Low complexity" evidence="10">
    <location>
        <begin position="785"/>
        <end position="798"/>
    </location>
</feature>
<dbReference type="SMART" id="SM00292">
    <property type="entry name" value="BRCT"/>
    <property type="match status" value="1"/>
</dbReference>
<keyword evidence="5 9" id="KW-0539">Nucleus</keyword>
<accession>A0A7D9DX79</accession>
<feature type="region of interest" description="Disordered" evidence="10">
    <location>
        <begin position="623"/>
        <end position="657"/>
    </location>
</feature>
<comment type="caution">
    <text evidence="11">The sequence shown here is derived from an EMBL/GenBank/DDBJ whole genome shotgun (WGS) entry which is preliminary data.</text>
</comment>
<evidence type="ECO:0000256" key="10">
    <source>
        <dbReference type="SAM" id="MobiDB-lite"/>
    </source>
</evidence>
<evidence type="ECO:0000256" key="7">
    <source>
        <dbReference type="ARBA" id="ARBA00047761"/>
    </source>
</evidence>
<feature type="compositionally biased region" description="Polar residues" evidence="10">
    <location>
        <begin position="623"/>
        <end position="634"/>
    </location>
</feature>
<evidence type="ECO:0000256" key="2">
    <source>
        <dbReference type="ARBA" id="ARBA00013081"/>
    </source>
</evidence>
<dbReference type="OrthoDB" id="10249888at2759"/>
<dbReference type="Gene3D" id="3.40.50.1000">
    <property type="entry name" value="HAD superfamily/HAD-like"/>
    <property type="match status" value="1"/>
</dbReference>
<evidence type="ECO:0000256" key="3">
    <source>
        <dbReference type="ARBA" id="ARBA00022801"/>
    </source>
</evidence>
<dbReference type="InterPro" id="IPR036412">
    <property type="entry name" value="HAD-like_sf"/>
</dbReference>
<organism evidence="11 12">
    <name type="scientific">Paramuricea clavata</name>
    <name type="common">Red gorgonian</name>
    <name type="synonym">Violescent sea-whip</name>
    <dbReference type="NCBI Taxonomy" id="317549"/>
    <lineage>
        <taxon>Eukaryota</taxon>
        <taxon>Metazoa</taxon>
        <taxon>Cnidaria</taxon>
        <taxon>Anthozoa</taxon>
        <taxon>Octocorallia</taxon>
        <taxon>Malacalcyonacea</taxon>
        <taxon>Plexauridae</taxon>
        <taxon>Paramuricea</taxon>
    </lineage>
</organism>
<dbReference type="NCBIfam" id="TIGR02250">
    <property type="entry name" value="FCP1_euk"/>
    <property type="match status" value="1"/>
</dbReference>
<sequence length="818" mass="91156">MAENFQGSAQNELILSRSFPCQLIKWKASVDQKVSKGSILAVYKKISGEVSNKSEIVVLPKLKSHVGGSVKRLLVAEGEHVKPGQAVILLDVCEHKTVMKEMCAECGADLRQEPGIPGQLKEPVSASVALVHNIPELRVSQKEAEILATKDKVTLLRNGKLVLLVDLDQTLIHTTTENVHPDMKDVYHFQLPGQNCWYHTKFRPGWRKFLEDMSKCFELHIFTMGSRMYAHTIARMLDPSGVLFADRIRSRDESFDMFSKYRDLRALFPCDDSMVCIIDDREDIWDCAPNLVTVKPYRFFTGTGDIHAPPGSEQAFTHPPAIPLHEDASEVEVKDSTDGDNDEDEKASKDGGAPTIKNSPDGSQKNASESEKFGTNGSSGKDKEVHEINHNEKGTRCDDTCEGKHDNEATGKEEEEKTDSNEIQDVEGQDSEKENQEASSKVYKKANDEDAVDGNYIEDHDDYLLYLEEILRRIHGSFYQVVAWNKQSEEKGSDPTTRVAPDLRCIVPELRRNVLKGTNIVFTGVIPTNTRHEDSQAWKIAQQFGASVSKDLLTQKNNADRSRRTTHVVAARPGTEKVCHALRFPSVRLVNPNWLWTCAERWEWVDERLFPIEDYHEHKIRTNDTPTLSRQGTPKGQHGKDDNSKKGNLSDEDSAEHITDDNMRIVLNPFLSFSSGEMDAMDKEVEDLMKSSDEEDDKDDSNEQILGSVSSSSNSTENGDSLPKIDHATGEDIPDGIDVPDGIDAPKGKAINFSTIKQNRREDEGSPSKRRKLDFKVGDDDGSEGEFSSDGGSSGSNSGDDDGNDMAALLEAELAEFN</sequence>
<dbReference type="FunFam" id="3.40.50.10190:FF:000007">
    <property type="entry name" value="RNA polymerase II subunit A C-terminal domain phosphatase"/>
    <property type="match status" value="1"/>
</dbReference>
<dbReference type="InterPro" id="IPR011947">
    <property type="entry name" value="FCP1_euk"/>
</dbReference>
<dbReference type="Gene3D" id="3.40.50.10190">
    <property type="entry name" value="BRCT domain"/>
    <property type="match status" value="1"/>
</dbReference>
<comment type="catalytic activity">
    <reaction evidence="7 9">
        <text>O-phospho-L-seryl-[protein] + H2O = L-seryl-[protein] + phosphate</text>
        <dbReference type="Rhea" id="RHEA:20629"/>
        <dbReference type="Rhea" id="RHEA-COMP:9863"/>
        <dbReference type="Rhea" id="RHEA-COMP:11604"/>
        <dbReference type="ChEBI" id="CHEBI:15377"/>
        <dbReference type="ChEBI" id="CHEBI:29999"/>
        <dbReference type="ChEBI" id="CHEBI:43474"/>
        <dbReference type="ChEBI" id="CHEBI:83421"/>
        <dbReference type="EC" id="3.1.3.16"/>
    </reaction>
</comment>
<dbReference type="EMBL" id="CACRXK020002289">
    <property type="protein sequence ID" value="CAB3993592.1"/>
    <property type="molecule type" value="Genomic_DNA"/>
</dbReference>
<dbReference type="Pfam" id="PF00533">
    <property type="entry name" value="BRCT"/>
    <property type="match status" value="1"/>
</dbReference>
<dbReference type="GO" id="GO:0008420">
    <property type="term" value="F:RNA polymerase II CTD heptapeptide repeat phosphatase activity"/>
    <property type="evidence" value="ECO:0007669"/>
    <property type="project" value="UniProtKB-UniRule"/>
</dbReference>
<feature type="compositionally biased region" description="Basic and acidic residues" evidence="10">
    <location>
        <begin position="380"/>
        <end position="420"/>
    </location>
</feature>
<dbReference type="SMART" id="SM00577">
    <property type="entry name" value="CPDc"/>
    <property type="match status" value="1"/>
</dbReference>
<dbReference type="PANTHER" id="PTHR23081:SF36">
    <property type="entry name" value="RNA POLYMERASE II SUBUNIT A C-TERMINAL DOMAIN PHOSPHATASE"/>
    <property type="match status" value="1"/>
</dbReference>
<dbReference type="CDD" id="cd07521">
    <property type="entry name" value="HAD_FCP1-like"/>
    <property type="match status" value="1"/>
</dbReference>
<comment type="function">
    <text evidence="9">This promotes the activity of RNA polymerase II.</text>
</comment>
<keyword evidence="4" id="KW-0904">Protein phosphatase</keyword>
<dbReference type="EC" id="3.1.3.16" evidence="2 9"/>
<protein>
    <recommendedName>
        <fullName evidence="6 9">RNA polymerase II subunit A C-terminal domain phosphatase</fullName>
        <ecNumber evidence="2 9">3.1.3.16</ecNumber>
    </recommendedName>
</protein>
<gene>
    <name evidence="11" type="ORF">PACLA_8A038653</name>
</gene>
<feature type="compositionally biased region" description="Acidic residues" evidence="10">
    <location>
        <begin position="693"/>
        <end position="702"/>
    </location>
</feature>
<evidence type="ECO:0000313" key="11">
    <source>
        <dbReference type="EMBL" id="CAB3993592.1"/>
    </source>
</evidence>
<evidence type="ECO:0000256" key="4">
    <source>
        <dbReference type="ARBA" id="ARBA00022912"/>
    </source>
</evidence>